<sequence>MSYIYGFFLLSPQNCNPSRIQRLLTCPLAPFAFTQHLSSSPLPLNPHRYSSNNINLLDSFNLESFYTSLLSISTSNRQLNQIHAQLFLSGLQANGFIITKLINVCGDLGEIRYARQVFNDFPDPYVHLWNAIIRVYFRHNLFSEAIEMYWRMQVCGVRPDCFTLPPVLKACSGFVAIEAGRVVHGQVFRHGFGSDMFLQNGLVDLYAKCGQIARARVIFDGLYDKTIVSWTSIISGYAQNGQPVEALTIFSEMRKLEVKSDWIALVSILRAYTDIEDLEQGKSIHGCVIKMGLEFEPDLCIELTAMYAKCGQVMVARLLFDQMEVPNVILWNAMISGYAKNGCAEEAVELFRRMMSKNIRPNLITVISTILACAQVGSLEQARWMDNYVNNTSYRDDVYVSAALIDMYAKCGSVELARKVFNQTRDRDVVVWSAMIVGYGLHGCGEEAIDLFHKLKLSNLYASAHMWNGVAKVRVLMRERGLSKDTGYSMVEVNGKLQAFRMGDKSHPRAKEINEELEKLERRIKEARFVPDTESVLHDLNNEDKEESLCNYSERLAIAYSLISTPSGTTLRITKNLRACVNCHSATEALPSLVNLKNLNLQGNSVAEKDRLAKKVHLLGLLFLRMLQPLCLILEL</sequence>
<organism evidence="1 2">
    <name type="scientific">Rhododendron molle</name>
    <name type="common">Chinese azalea</name>
    <name type="synonym">Azalea mollis</name>
    <dbReference type="NCBI Taxonomy" id="49168"/>
    <lineage>
        <taxon>Eukaryota</taxon>
        <taxon>Viridiplantae</taxon>
        <taxon>Streptophyta</taxon>
        <taxon>Embryophyta</taxon>
        <taxon>Tracheophyta</taxon>
        <taxon>Spermatophyta</taxon>
        <taxon>Magnoliopsida</taxon>
        <taxon>eudicotyledons</taxon>
        <taxon>Gunneridae</taxon>
        <taxon>Pentapetalae</taxon>
        <taxon>asterids</taxon>
        <taxon>Ericales</taxon>
        <taxon>Ericaceae</taxon>
        <taxon>Ericoideae</taxon>
        <taxon>Rhodoreae</taxon>
        <taxon>Rhododendron</taxon>
    </lineage>
</organism>
<comment type="caution">
    <text evidence="1">The sequence shown here is derived from an EMBL/GenBank/DDBJ whole genome shotgun (WGS) entry which is preliminary data.</text>
</comment>
<proteinExistence type="predicted"/>
<evidence type="ECO:0000313" key="1">
    <source>
        <dbReference type="EMBL" id="KAI8557192.1"/>
    </source>
</evidence>
<dbReference type="EMBL" id="CM046392">
    <property type="protein sequence ID" value="KAI8557192.1"/>
    <property type="molecule type" value="Genomic_DNA"/>
</dbReference>
<dbReference type="Proteomes" id="UP001062846">
    <property type="component" value="Chromosome 5"/>
</dbReference>
<evidence type="ECO:0000313" key="2">
    <source>
        <dbReference type="Proteomes" id="UP001062846"/>
    </source>
</evidence>
<name>A0ACC0NWQ5_RHOML</name>
<protein>
    <submittedName>
        <fullName evidence="1">Uncharacterized protein</fullName>
    </submittedName>
</protein>
<gene>
    <name evidence="1" type="ORF">RHMOL_Rhmol05G0317300</name>
</gene>
<keyword evidence="2" id="KW-1185">Reference proteome</keyword>
<reference evidence="1" key="1">
    <citation type="submission" date="2022-02" db="EMBL/GenBank/DDBJ databases">
        <title>Plant Genome Project.</title>
        <authorList>
            <person name="Zhang R.-G."/>
        </authorList>
    </citation>
    <scope>NUCLEOTIDE SEQUENCE</scope>
    <source>
        <strain evidence="1">AT1</strain>
    </source>
</reference>
<accession>A0ACC0NWQ5</accession>